<protein>
    <recommendedName>
        <fullName evidence="3">Vps72/YL1 C-terminal domain-containing protein</fullName>
    </recommendedName>
</protein>
<feature type="compositionally biased region" description="Acidic residues" evidence="2">
    <location>
        <begin position="53"/>
        <end position="65"/>
    </location>
</feature>
<accession>A0A4Y7Q505</accession>
<feature type="region of interest" description="Disordered" evidence="2">
    <location>
        <begin position="53"/>
        <end position="153"/>
    </location>
</feature>
<dbReference type="AlphaFoldDB" id="A0A4Y7Q505"/>
<keyword evidence="5" id="KW-1185">Reference proteome</keyword>
<evidence type="ECO:0000256" key="1">
    <source>
        <dbReference type="ARBA" id="ARBA00006832"/>
    </source>
</evidence>
<comment type="similarity">
    <text evidence="1">Belongs to the VPS72/YL1 family.</text>
</comment>
<dbReference type="PANTHER" id="PTHR13275:SF4">
    <property type="entry name" value="VACUOLAR PROTEIN SORTING-ASSOCIATED PROTEIN 72 HOMOLOG"/>
    <property type="match status" value="1"/>
</dbReference>
<sequence length="449" mass="50493">MEDNSLVARRSKRSTAGNRMEAALAEIAAEEVSMEGDDDIDFIDPEDEEEIFDSDFESTDEEAAPEEGGAAEEKVIQAEEKRERRSARQRVVKATDVANERHKATFNPQAASEPRPKKPRKRVSLRFSGDGEIGERGPSSYSKRKSRRESTMLSSQILNSRLKLAEERKATNPKRIKEVFRRPTQAELIQRALDTEEGNIVEHRDYLSQEEEKRRRAKVVRKTISGPVVRWISKGEQVKVKVTPTFLPSYSTYGSSMPPYSYQPGSSQLPPYSNFPGFTSTRPFHPSSSEYPSNFQPSQQASVTSTITPSSFTHSSVSFIPSPIPVTTATRLEKATKNYLVHELDQVEGTAKPKWDDSMTAFFGDHVKWNEVKVFAGKSRPYGRPVTYCPITGRPAPYRDPRTGVPYANANAYRVLTRVLSHEYVWNVSNGCYTGAEHFLDPNSNPATN</sequence>
<dbReference type="InterPro" id="IPR046757">
    <property type="entry name" value="YL1_N"/>
</dbReference>
<dbReference type="Proteomes" id="UP000294933">
    <property type="component" value="Unassembled WGS sequence"/>
</dbReference>
<dbReference type="InterPro" id="IPR013272">
    <property type="entry name" value="Vps72/YL1_C"/>
</dbReference>
<dbReference type="VEuPathDB" id="FungiDB:BD410DRAFT_788533"/>
<gene>
    <name evidence="4" type="ORF">BD410DRAFT_788533</name>
</gene>
<dbReference type="Pfam" id="PF05764">
    <property type="entry name" value="YL1"/>
    <property type="match status" value="1"/>
</dbReference>
<proteinExistence type="inferred from homology"/>
<evidence type="ECO:0000256" key="2">
    <source>
        <dbReference type="SAM" id="MobiDB-lite"/>
    </source>
</evidence>
<feature type="domain" description="Vps72/YL1 C-terminal" evidence="3">
    <location>
        <begin position="387"/>
        <end position="416"/>
    </location>
</feature>
<dbReference type="SMART" id="SM00993">
    <property type="entry name" value="YL1_C"/>
    <property type="match status" value="1"/>
</dbReference>
<dbReference type="OrthoDB" id="78296at2759"/>
<dbReference type="EMBL" id="ML170175">
    <property type="protein sequence ID" value="TDL22288.1"/>
    <property type="molecule type" value="Genomic_DNA"/>
</dbReference>
<feature type="region of interest" description="Disordered" evidence="2">
    <location>
        <begin position="279"/>
        <end position="307"/>
    </location>
</feature>
<evidence type="ECO:0000313" key="4">
    <source>
        <dbReference type="EMBL" id="TDL22288.1"/>
    </source>
</evidence>
<feature type="compositionally biased region" description="Basic and acidic residues" evidence="2">
    <location>
        <begin position="71"/>
        <end position="83"/>
    </location>
</feature>
<reference evidence="4 5" key="1">
    <citation type="submission" date="2018-06" db="EMBL/GenBank/DDBJ databases">
        <title>A transcriptomic atlas of mushroom development highlights an independent origin of complex multicellularity.</title>
        <authorList>
            <consortium name="DOE Joint Genome Institute"/>
            <person name="Krizsan K."/>
            <person name="Almasi E."/>
            <person name="Merenyi Z."/>
            <person name="Sahu N."/>
            <person name="Viragh M."/>
            <person name="Koszo T."/>
            <person name="Mondo S."/>
            <person name="Kiss B."/>
            <person name="Balint B."/>
            <person name="Kues U."/>
            <person name="Barry K."/>
            <person name="Hegedus J.C."/>
            <person name="Henrissat B."/>
            <person name="Johnson J."/>
            <person name="Lipzen A."/>
            <person name="Ohm R."/>
            <person name="Nagy I."/>
            <person name="Pangilinan J."/>
            <person name="Yan J."/>
            <person name="Xiong Y."/>
            <person name="Grigoriev I.V."/>
            <person name="Hibbett D.S."/>
            <person name="Nagy L.G."/>
        </authorList>
    </citation>
    <scope>NUCLEOTIDE SEQUENCE [LARGE SCALE GENOMIC DNA]</scope>
    <source>
        <strain evidence="4 5">SZMC22713</strain>
    </source>
</reference>
<name>A0A4Y7Q505_9AGAM</name>
<evidence type="ECO:0000259" key="3">
    <source>
        <dbReference type="SMART" id="SM00993"/>
    </source>
</evidence>
<dbReference type="STRING" id="50990.A0A4Y7Q505"/>
<dbReference type="Pfam" id="PF08265">
    <property type="entry name" value="YL1_C"/>
    <property type="match status" value="1"/>
</dbReference>
<evidence type="ECO:0000313" key="5">
    <source>
        <dbReference type="Proteomes" id="UP000294933"/>
    </source>
</evidence>
<dbReference type="PANTHER" id="PTHR13275">
    <property type="entry name" value="YL-1 PROTEIN TRANSCRIPTION FACTOR-LIKE 1"/>
    <property type="match status" value="1"/>
</dbReference>
<dbReference type="GO" id="GO:0005634">
    <property type="term" value="C:nucleus"/>
    <property type="evidence" value="ECO:0007669"/>
    <property type="project" value="TreeGrafter"/>
</dbReference>
<organism evidence="4 5">
    <name type="scientific">Rickenella mellea</name>
    <dbReference type="NCBI Taxonomy" id="50990"/>
    <lineage>
        <taxon>Eukaryota</taxon>
        <taxon>Fungi</taxon>
        <taxon>Dikarya</taxon>
        <taxon>Basidiomycota</taxon>
        <taxon>Agaricomycotina</taxon>
        <taxon>Agaricomycetes</taxon>
        <taxon>Hymenochaetales</taxon>
        <taxon>Rickenellaceae</taxon>
        <taxon>Rickenella</taxon>
    </lineage>
</organism>